<feature type="domain" description="SnoaL-like" evidence="1">
    <location>
        <begin position="10"/>
        <end position="112"/>
    </location>
</feature>
<organism evidence="2 3">
    <name type="scientific">Spirosoma agri</name>
    <dbReference type="NCBI Taxonomy" id="1987381"/>
    <lineage>
        <taxon>Bacteria</taxon>
        <taxon>Pseudomonadati</taxon>
        <taxon>Bacteroidota</taxon>
        <taxon>Cytophagia</taxon>
        <taxon>Cytophagales</taxon>
        <taxon>Cytophagaceae</taxon>
        <taxon>Spirosoma</taxon>
    </lineage>
</organism>
<comment type="caution">
    <text evidence="2">The sequence shown here is derived from an EMBL/GenBank/DDBJ whole genome shotgun (WGS) entry which is preliminary data.</text>
</comment>
<protein>
    <submittedName>
        <fullName evidence="2">Nuclear transport factor 2 family protein</fullName>
    </submittedName>
</protein>
<dbReference type="AlphaFoldDB" id="A0A6M0IT79"/>
<dbReference type="Pfam" id="PF12680">
    <property type="entry name" value="SnoaL_2"/>
    <property type="match status" value="1"/>
</dbReference>
<keyword evidence="3" id="KW-1185">Reference proteome</keyword>
<gene>
    <name evidence="2" type="ORF">GK091_26150</name>
</gene>
<dbReference type="InterPro" id="IPR032710">
    <property type="entry name" value="NTF2-like_dom_sf"/>
</dbReference>
<dbReference type="InterPro" id="IPR037401">
    <property type="entry name" value="SnoaL-like"/>
</dbReference>
<proteinExistence type="predicted"/>
<dbReference type="Gene3D" id="3.10.450.50">
    <property type="match status" value="1"/>
</dbReference>
<dbReference type="SUPFAM" id="SSF54427">
    <property type="entry name" value="NTF2-like"/>
    <property type="match status" value="1"/>
</dbReference>
<evidence type="ECO:0000313" key="3">
    <source>
        <dbReference type="Proteomes" id="UP000477386"/>
    </source>
</evidence>
<reference evidence="2 3" key="1">
    <citation type="submission" date="2020-02" db="EMBL/GenBank/DDBJ databases">
        <title>Draft genome sequence of two Spirosoma agri KCTC 52727 and Spirosoma terrae KCTC 52035.</title>
        <authorList>
            <person name="Rojas J."/>
            <person name="Ambika Manirajan B."/>
            <person name="Ratering S."/>
            <person name="Suarez C."/>
            <person name="Schnell S."/>
        </authorList>
    </citation>
    <scope>NUCLEOTIDE SEQUENCE [LARGE SCALE GENOMIC DNA]</scope>
    <source>
        <strain evidence="2 3">KCTC 52727</strain>
    </source>
</reference>
<evidence type="ECO:0000259" key="1">
    <source>
        <dbReference type="Pfam" id="PF12680"/>
    </source>
</evidence>
<accession>A0A6M0IT79</accession>
<dbReference type="RefSeq" id="WP_164043690.1">
    <property type="nucleotide sequence ID" value="NZ_JAAGNZ010000004.1"/>
</dbReference>
<name>A0A6M0IT79_9BACT</name>
<dbReference type="Proteomes" id="UP000477386">
    <property type="component" value="Unassembled WGS sequence"/>
</dbReference>
<evidence type="ECO:0000313" key="2">
    <source>
        <dbReference type="EMBL" id="NEU70383.1"/>
    </source>
</evidence>
<sequence length="132" mass="15043">MISHPNIELVHRFFQAYATNDLSTIETILSPIIQWHIPGRHPLSGVKKGIDDVLTYFEQLGKADFQASPIVMGVNDQYVIDCHQNWSQLQGVDNLNAMSCLLWKIDDGKISEVYNFPQDQYVVDAFISKLYA</sequence>
<dbReference type="EMBL" id="JAAGNZ010000004">
    <property type="protein sequence ID" value="NEU70383.1"/>
    <property type="molecule type" value="Genomic_DNA"/>
</dbReference>